<protein>
    <submittedName>
        <fullName evidence="1">Uncharacterized protein</fullName>
    </submittedName>
</protein>
<dbReference type="Proteomes" id="UP001162905">
    <property type="component" value="Unassembled WGS sequence"/>
</dbReference>
<dbReference type="RefSeq" id="WP_237251187.1">
    <property type="nucleotide sequence ID" value="NZ_JAKJXE010000001.1"/>
</dbReference>
<accession>A0ABS9I2E3</accession>
<keyword evidence="2" id="KW-1185">Reference proteome</keyword>
<gene>
    <name evidence="1" type="ORF">L4G47_07045</name>
</gene>
<comment type="caution">
    <text evidence="1">The sequence shown here is derived from an EMBL/GenBank/DDBJ whole genome shotgun (WGS) entry which is preliminary data.</text>
</comment>
<reference evidence="1" key="1">
    <citation type="submission" date="2022-01" db="EMBL/GenBank/DDBJ databases">
        <title>Pseudomonas sp. nov. isolated from Antarctic regolith.</title>
        <authorList>
            <person name="Novakova D."/>
            <person name="Sedlar K."/>
        </authorList>
    </citation>
    <scope>NUCLEOTIDE SEQUENCE</scope>
    <source>
        <strain evidence="1">P2647</strain>
    </source>
</reference>
<sequence length="50" mass="5829">MNNNRTKKMEKDNDLDARKEISYIQAYAPMAAWFESSMTGRQRDNKGQGM</sequence>
<name>A0ABS9I2E3_9PSED</name>
<evidence type="ECO:0000313" key="2">
    <source>
        <dbReference type="Proteomes" id="UP001162905"/>
    </source>
</evidence>
<dbReference type="EMBL" id="JAKJXH010000005">
    <property type="protein sequence ID" value="MCF7541977.1"/>
    <property type="molecule type" value="Genomic_DNA"/>
</dbReference>
<proteinExistence type="predicted"/>
<evidence type="ECO:0000313" key="1">
    <source>
        <dbReference type="EMBL" id="MCF7541977.1"/>
    </source>
</evidence>
<organism evidence="1 2">
    <name type="scientific">Pseudomonas petrae</name>
    <dbReference type="NCBI Taxonomy" id="2912190"/>
    <lineage>
        <taxon>Bacteria</taxon>
        <taxon>Pseudomonadati</taxon>
        <taxon>Pseudomonadota</taxon>
        <taxon>Gammaproteobacteria</taxon>
        <taxon>Pseudomonadales</taxon>
        <taxon>Pseudomonadaceae</taxon>
        <taxon>Pseudomonas</taxon>
    </lineage>
</organism>